<dbReference type="WBParaSite" id="RSKR_0001076100.1">
    <property type="protein sequence ID" value="RSKR_0001076100.1"/>
    <property type="gene ID" value="RSKR_0001076100"/>
</dbReference>
<accession>A0AC35UGX2</accession>
<sequence length="3331" mass="376658">MALEEESKSARVIRKCSSVLNRFLKGIEALQNDGNQANEWKRVSLSSVLKLMEDLIEYFAQPKDDHTFEERQVRFRALRSRQDLFQEEGVLNMILDTIDKFSQMESLPDFNGLIGDKNSSKSGDNRLSEENSLSLWENIATYLYLLVASMIKGNHSNCAQFAAALRLDWLFGRLSNPQSAEGILDVLYCVLTESPEALNMINEGHIKSVISLLEKVGRDPKVLDVLSSLCEGNGMAVRSSQNTIADNLLPGKDLLLQTSMRDHVSSVMPNIMVGVVDGSNLYKKWYFETEVEHIETITTSAPMLRIGWANTTGFKPYPGSSDGNGNGWSESHSADDKNVSWACNGCGDDFFSYSFDGKSLWFSGKSKQAGARVFAKGDVIGCSINLVIPEIKFSLNGIPIPITHKNFNLDGFFFPVMSLSSKVSCRFLFGGENGKLKYGPPENFSPVYEAIDHTLKISEVLSFGELNKNIYSGTSNILCQSKPFVPVPIDISKITLPQFAMNNHVAFAENFHQLWALKKISLGWTYGATRNEQAKTHPCLTAYAYLPDTEKQYNMKLALDTMKTIEALDYHMVLDKPPTRMRAIRVNQNFVQSNGYKPQPYDTHEIELSKTMDALADSLAKNTHNIWAKDKIKRGYTFGVNEFVSNHQKRSPHLVPYEAVDHRIQEANIETAKESIRVLQLFGIFLECPAVEFDEQAEKEFKAKEATTTTYRAEMPYAVSTGKWYFEFQVLTDGFMKIGWADIGCYPDCQVGSDGASADRDSKASYAFDGYLGKKWHQGAETYGKLWKVKDIVGCFLDLNDRTVSFSLNGELLLDPSGSEMAFDNVISGDGFVPSMTLGAGQMARLNFGQDSNSLKYFTTCGLQEGYEPFCVNMYRQLPMWFGKNQPMFKDIQYVKTSLEMSRILPTLNAPPCLKLTLKTTTADGGSAEKASNMEFLRLSLPVKVNSVLTISNKKRMISAMNDFSAKLHDDDIDSVRVDDKKKKKGLLSAFGRHQRHDSDDNAKGSKHSLLASDHTDDLDIAHASRHEDYNPESYSDSAHDKLSVKSKDKKPGIFKRLRDASHNVKKEKSSSMSETKKYRTTEILPHKHDSNSLDNANGGVLGRDVLSNSIPASGPGRKSVRRVNSKTKNFNILSQQHRQSVASNIGFPVQSKDEDEDAMLKLGGDIADHYFGLRIFPGQDPANVYVGWVTPQYHCHAPTFKMNEAVRRCNFSEVTMDGKNNDCMEFRNCFMENAGDLLGCINDGTNTKVSGVLIGCRIDIGAGELSFDVEGHDTNKKFKLEPGLMLYPAVFVVPTSNEVCQFELGRVKYTWPLSAALFKSSGKSIIPYCPPRLGIQVLTPYHWARVPNECLRTTALKLSDVRGWSVLCDDPVRIMLVHIPEKYKSYDVLELVENPELLAFHRQTLNLYCKLVCHGNLKVSHLLCQHVNEDQLMYAIKNHYLSGSMRQGFHDFLIAVHLKSHVDAIQSTAHEYVLPLTNDLITKNVFEEGSEGRFPHIGGSSICVRPIVKSEAPLQVFTKDTQVKLLPPSLNFNVLKNYIMSAFREAMYHAVINCRDLIGGNNLDHFEPLFKIFDHLLIMGMISDDDLIEVMKIIHPVAFDESYKPGTKQKGLLDIEVAEGVKLQLVNILDHICDMQLRNRIESLVSFSEGFVGDIQVDQCSRYLSIKQSDLPPALIAKLSREFRSSPREQMDRLISCRSTEKEGILLDDDVEYDQCPMAETLQQQLKDFCFMLVQKCGCAEVDSEVSKIDEIIDLDEETSWVDSLAHLVVSVPPDVLSNEEIVAKQGTINFRNMIVQLLKQWASENVIESNELIRKMFGLLLRQYNGIKELMIAMDLTYVFHDRNVEDVQHFITYLMQIRELLTVQFETTEEVILKRALWQLMNNRIFFQHPDLMRLLKVHENVMTIMMNVLTAQQATVEIETNDELGLAEPIKDASEMVVACSRFLCYFCRTSRQNQKAMFEHLSFLLDNATMLLARPSLRGSVPLDVAYSSFMDNNELALALKEEELDKVTVYLSRCGLQPNSEMIAKDYPDISWDPLEGERYIDFLRFCVWLNGENVEENANLVIRLLIRRPECLGIALKGEGQGLFAAFQEAIILSEDINELENGTCVDYLRSPIFRDHPRYPSKETEGDDYVDLGAAVLDFYSSLVDLLAKCAPDPMNIQDGKGDSVRARAILRSLISLDDLGKILALRFKIPNLRCQVEGMFIPKLILPVHLQTPSNLASIADDLVNLSARLSHGEIKSNDSVLNVIYEEEDLSYIESNYGTANTSLNASPIITRKVVKKLREFDIEDNLDFIKMAKNRRRRSCSDLSNNAGPQPGLMPNHKASVLLFLDRVYGIDSQEMLLYFMEQSFLPDLRAATMMDSPKATESDTALALNRYLCNCVLPLLTNHSHFFAEAEHQGALLDATLHTVYRMNRLQSLTKNQRDAVSDFLVAITRELPPPMMIKLLRKVIIDIQEMKENVLVPLRIMTLHYERCNKYYGTGNHYGVASETEKRLSMLLFYAIFDSLGCAKPYDPELFGKALPCLTAIGSAISPDYSLTSGSEDTELAKIRDDEGSWTPKPIEIENVIMTQELINMVNKFAEHFHDSWAARKIEKGWSYGDLYSRSEHTHPRLKPFALLKEVEKNFYKERCSECIKSVLAWNYLIELSDFDAAEKSAQNHVSSGTCINDFSPKPVDLSNMNLEKDMVTAAESMAENSHQIWCKKIFLEISGKSGILPNPLVPWDLLTDFERRKNRFHAAEILKFLQYHGYRVGFSKIKTPAKERGKNEGERQGTVEKRFAYNLLEKLIQYLEQASYKMKSVKPSLELTRRNSFKKEGQDVKFFEKVVLPMMLAYFNAHKSYFMSLGVVTGVLVQTSTASNKEKEMVASLFCRLASLLRIKNHAFGSVAKITVKCLQGLTQALDLRTLVKINSDIVTGIQTSYETRTSISVEVEKHRSTLGQCLSAFASTFPVAFLEAEFNHNNKHSVLAKSADQSVQVQEMLQNLSSHIPTLENLMIRIEQTANNSTSCLQAPNVYDVDLPLACTYLTYWWNLGEDGPASSKPPLPYTRANSEYMNRIFCSLLSMIRDHIGHENAQWLSRVTYFAVPIIQHVTCDPVRNYLLPIAEKIRFAAEKAYKEEERIRTHPDDADESTVCEDNATLVRDVYAYFPILMKYTDLHRARWLKSPSSESDAIYENVAVIFKIWSFSQVFKREELNYMAQFEEESMANGGDVKTGKAAIAERKKKRRDGLIKKDKHANSIVIACLKRLLPVGMNVFGGRELDIVQQSKEKFLNKENEEKIREFIRSLSEIPVRTDPTDKNAWQLSLYTKIGKSQMRGKDTMNQG</sequence>
<protein>
    <submittedName>
        <fullName evidence="2">B30.2/SPRY domain-containing protein</fullName>
    </submittedName>
</protein>
<evidence type="ECO:0000313" key="2">
    <source>
        <dbReference type="WBParaSite" id="RSKR_0001076100.1"/>
    </source>
</evidence>
<evidence type="ECO:0000313" key="1">
    <source>
        <dbReference type="Proteomes" id="UP000095286"/>
    </source>
</evidence>
<reference evidence="2" key="1">
    <citation type="submission" date="2016-11" db="UniProtKB">
        <authorList>
            <consortium name="WormBaseParasite"/>
        </authorList>
    </citation>
    <scope>IDENTIFICATION</scope>
    <source>
        <strain evidence="2">KR3021</strain>
    </source>
</reference>
<dbReference type="Proteomes" id="UP000095286">
    <property type="component" value="Unplaced"/>
</dbReference>
<organism evidence="1 2">
    <name type="scientific">Rhabditophanes sp. KR3021</name>
    <dbReference type="NCBI Taxonomy" id="114890"/>
    <lineage>
        <taxon>Eukaryota</taxon>
        <taxon>Metazoa</taxon>
        <taxon>Ecdysozoa</taxon>
        <taxon>Nematoda</taxon>
        <taxon>Chromadorea</taxon>
        <taxon>Rhabditida</taxon>
        <taxon>Tylenchina</taxon>
        <taxon>Panagrolaimomorpha</taxon>
        <taxon>Strongyloidoidea</taxon>
        <taxon>Alloionematidae</taxon>
        <taxon>Rhabditophanes</taxon>
    </lineage>
</organism>
<name>A0AC35UGX2_9BILA</name>
<proteinExistence type="predicted"/>